<evidence type="ECO:0000313" key="1">
    <source>
        <dbReference type="EMBL" id="QKF93878.1"/>
    </source>
</evidence>
<name>A0A7D3R1L3_9VIRU</name>
<evidence type="ECO:0000313" key="2">
    <source>
        <dbReference type="Proteomes" id="UP001162001"/>
    </source>
</evidence>
<reference evidence="1 2" key="1">
    <citation type="submission" date="2020-04" db="EMBL/GenBank/DDBJ databases">
        <title>Advantages and limits of metagenomic assembly and binning of a giant virus.</title>
        <authorList>
            <person name="Schulz F."/>
            <person name="Andreani J."/>
            <person name="Francis R."/>
            <person name="Boudjemaa H."/>
            <person name="Bou Khalil J.Y."/>
            <person name="Lee J."/>
            <person name="La Scola B."/>
            <person name="Woyke T."/>
        </authorList>
    </citation>
    <scope>NUCLEOTIDE SEQUENCE [LARGE SCALE GENOMIC DNA]</scope>
    <source>
        <strain evidence="1 2">FV1/VV64</strain>
    </source>
</reference>
<dbReference type="Proteomes" id="UP001162001">
    <property type="component" value="Segment"/>
</dbReference>
<dbReference type="EMBL" id="MT418680">
    <property type="protein sequence ID" value="QKF93878.1"/>
    <property type="molecule type" value="Genomic_DNA"/>
</dbReference>
<sequence>MSSKQENFYTTINNFYETQKAEMSKKINITKEYEYVFVNDNDIDYVEIYLDGKLKLKGEYNIIGMYNIPLSIWYWSWNIAFVNKQLMKKIFPLKNSANDLITKYTQFNKKDADELHYILTNGNFYISGEGLDKLLKFVIYQTNGIWYFPVKHTVKNKNSNPADQDKIEYILITKIIQMN</sequence>
<keyword evidence="2" id="KW-1185">Reference proteome</keyword>
<organism evidence="1 2">
    <name type="scientific">Fadolivirus FV1/VV64</name>
    <dbReference type="NCBI Taxonomy" id="3070911"/>
    <lineage>
        <taxon>Viruses</taxon>
        <taxon>Varidnaviria</taxon>
        <taxon>Bamfordvirae</taxon>
        <taxon>Nucleocytoviricota</taxon>
        <taxon>Megaviricetes</taxon>
        <taxon>Imitervirales</taxon>
        <taxon>Mimiviridae</taxon>
        <taxon>Klosneuvirinae</taxon>
        <taxon>Fadolivirus</taxon>
        <taxon>Fadolivirus algeromassiliense</taxon>
    </lineage>
</organism>
<accession>A0A7D3R1L3</accession>
<protein>
    <submittedName>
        <fullName evidence="1">Uncharacterized protein</fullName>
    </submittedName>
</protein>
<proteinExistence type="predicted"/>
<gene>
    <name evidence="1" type="ORF">Fadolivirus_1_420</name>
</gene>